<dbReference type="PROSITE" id="PS51746">
    <property type="entry name" value="PPM_2"/>
    <property type="match status" value="1"/>
</dbReference>
<evidence type="ECO:0000313" key="8">
    <source>
        <dbReference type="EMBL" id="PRT53857.1"/>
    </source>
</evidence>
<dbReference type="InterPro" id="IPR001932">
    <property type="entry name" value="PPM-type_phosphatase-like_dom"/>
</dbReference>
<dbReference type="OrthoDB" id="10264738at2759"/>
<keyword evidence="4 5" id="KW-0904">Protein phosphatase</keyword>
<name>A0A2T0FFW5_9ASCO</name>
<dbReference type="CDD" id="cd00143">
    <property type="entry name" value="PP2Cc"/>
    <property type="match status" value="1"/>
</dbReference>
<dbReference type="RefSeq" id="XP_024663803.1">
    <property type="nucleotide sequence ID" value="XM_024808035.1"/>
</dbReference>
<sequence length="293" mass="32272">MRKVFNRRNKPGSRSQSPWRSSSSDSSSTKALPEAAAGPYWVGVASDCNSRYRKSMEDSHTWRLKYMDEPDSGFFAVFDGHAGAQAATYCCKVIPYTLAQELREKEATAPQALFKTFKSIDKQLEDQNIKNSGSTAAVALVRTEGDGRGRRLYVANVGDTRVVLNRGGKALRLSYDHRGGDANEGKRIYNAGGLLMNGRVNGVLAVTRALGDLYMKEYVVGDPYTTETALGPYDEQLIIACDGLWDVCSDQKAVDLIKKLSSPEEASKRLLQYALDNFSTDNLTVMVINLAEN</sequence>
<evidence type="ECO:0000256" key="1">
    <source>
        <dbReference type="ARBA" id="ARBA00006702"/>
    </source>
</evidence>
<dbReference type="Pfam" id="PF00481">
    <property type="entry name" value="PP2C"/>
    <property type="match status" value="1"/>
</dbReference>
<evidence type="ECO:0000256" key="2">
    <source>
        <dbReference type="ARBA" id="ARBA00022723"/>
    </source>
</evidence>
<feature type="compositionally biased region" description="Low complexity" evidence="6">
    <location>
        <begin position="13"/>
        <end position="28"/>
    </location>
</feature>
<dbReference type="GeneID" id="36515226"/>
<reference evidence="8 9" key="1">
    <citation type="submission" date="2017-04" db="EMBL/GenBank/DDBJ databases">
        <title>Genome sequencing of [Candida] sorbophila.</title>
        <authorList>
            <person name="Ahn J.O."/>
        </authorList>
    </citation>
    <scope>NUCLEOTIDE SEQUENCE [LARGE SCALE GENOMIC DNA]</scope>
    <source>
        <strain evidence="8 9">DS02</strain>
    </source>
</reference>
<comment type="similarity">
    <text evidence="1 5">Belongs to the PP2C family.</text>
</comment>
<dbReference type="Gene3D" id="3.60.40.10">
    <property type="entry name" value="PPM-type phosphatase domain"/>
    <property type="match status" value="1"/>
</dbReference>
<protein>
    <submittedName>
        <fullName evidence="8">Protein phosphatase 2C 1</fullName>
    </submittedName>
</protein>
<evidence type="ECO:0000313" key="9">
    <source>
        <dbReference type="Proteomes" id="UP000238350"/>
    </source>
</evidence>
<dbReference type="GO" id="GO:0004722">
    <property type="term" value="F:protein serine/threonine phosphatase activity"/>
    <property type="evidence" value="ECO:0007669"/>
    <property type="project" value="InterPro"/>
</dbReference>
<proteinExistence type="inferred from homology"/>
<dbReference type="InterPro" id="IPR000222">
    <property type="entry name" value="PP2C_BS"/>
</dbReference>
<evidence type="ECO:0000256" key="3">
    <source>
        <dbReference type="ARBA" id="ARBA00022801"/>
    </source>
</evidence>
<dbReference type="Proteomes" id="UP000238350">
    <property type="component" value="Unassembled WGS sequence"/>
</dbReference>
<feature type="compositionally biased region" description="Basic residues" evidence="6">
    <location>
        <begin position="1"/>
        <end position="11"/>
    </location>
</feature>
<keyword evidence="9" id="KW-1185">Reference proteome</keyword>
<evidence type="ECO:0000256" key="5">
    <source>
        <dbReference type="RuleBase" id="RU003465"/>
    </source>
</evidence>
<organism evidence="8 9">
    <name type="scientific">Wickerhamiella sorbophila</name>
    <dbReference type="NCBI Taxonomy" id="45607"/>
    <lineage>
        <taxon>Eukaryota</taxon>
        <taxon>Fungi</taxon>
        <taxon>Dikarya</taxon>
        <taxon>Ascomycota</taxon>
        <taxon>Saccharomycotina</taxon>
        <taxon>Dipodascomycetes</taxon>
        <taxon>Dipodascales</taxon>
        <taxon>Trichomonascaceae</taxon>
        <taxon>Wickerhamiella</taxon>
    </lineage>
</organism>
<evidence type="ECO:0000256" key="4">
    <source>
        <dbReference type="ARBA" id="ARBA00022912"/>
    </source>
</evidence>
<dbReference type="STRING" id="45607.A0A2T0FFW5"/>
<keyword evidence="2" id="KW-0479">Metal-binding</keyword>
<evidence type="ECO:0000259" key="7">
    <source>
        <dbReference type="PROSITE" id="PS51746"/>
    </source>
</evidence>
<accession>A0A2T0FFW5</accession>
<feature type="domain" description="PPM-type phosphatase" evidence="7">
    <location>
        <begin position="41"/>
        <end position="290"/>
    </location>
</feature>
<evidence type="ECO:0000256" key="6">
    <source>
        <dbReference type="SAM" id="MobiDB-lite"/>
    </source>
</evidence>
<dbReference type="PANTHER" id="PTHR13832:SF837">
    <property type="entry name" value="PROTEIN PHOSPHATASE 2C-LIKE DOMAIN-CONTAINING PROTEIN 1"/>
    <property type="match status" value="1"/>
</dbReference>
<dbReference type="PANTHER" id="PTHR13832">
    <property type="entry name" value="PROTEIN PHOSPHATASE 2C"/>
    <property type="match status" value="1"/>
</dbReference>
<keyword evidence="3 5" id="KW-0378">Hydrolase</keyword>
<gene>
    <name evidence="8" type="ORF">B9G98_01477</name>
</gene>
<dbReference type="AlphaFoldDB" id="A0A2T0FFW5"/>
<dbReference type="SMART" id="SM00332">
    <property type="entry name" value="PP2Cc"/>
    <property type="match status" value="1"/>
</dbReference>
<dbReference type="EMBL" id="NDIQ01000001">
    <property type="protein sequence ID" value="PRT53857.1"/>
    <property type="molecule type" value="Genomic_DNA"/>
</dbReference>
<dbReference type="PROSITE" id="PS01032">
    <property type="entry name" value="PPM_1"/>
    <property type="match status" value="1"/>
</dbReference>
<comment type="caution">
    <text evidence="8">The sequence shown here is derived from an EMBL/GenBank/DDBJ whole genome shotgun (WGS) entry which is preliminary data.</text>
</comment>
<dbReference type="InterPro" id="IPR036457">
    <property type="entry name" value="PPM-type-like_dom_sf"/>
</dbReference>
<dbReference type="InterPro" id="IPR015655">
    <property type="entry name" value="PP2C"/>
</dbReference>
<dbReference type="GO" id="GO:0046872">
    <property type="term" value="F:metal ion binding"/>
    <property type="evidence" value="ECO:0007669"/>
    <property type="project" value="UniProtKB-KW"/>
</dbReference>
<feature type="region of interest" description="Disordered" evidence="6">
    <location>
        <begin position="1"/>
        <end position="31"/>
    </location>
</feature>
<dbReference type="SUPFAM" id="SSF81606">
    <property type="entry name" value="PP2C-like"/>
    <property type="match status" value="1"/>
</dbReference>